<protein>
    <recommendedName>
        <fullName evidence="1">Aminotransferase-like plant mobile domain-containing protein</fullName>
    </recommendedName>
</protein>
<name>A0A7J9EAS6_9ROSI</name>
<comment type="caution">
    <text evidence="2">The sequence shown here is derived from an EMBL/GenBank/DDBJ whole genome shotgun (WGS) entry which is preliminary data.</text>
</comment>
<evidence type="ECO:0000259" key="1">
    <source>
        <dbReference type="Pfam" id="PF10536"/>
    </source>
</evidence>
<dbReference type="AlphaFoldDB" id="A0A7J9EAS6"/>
<dbReference type="EMBL" id="JABEZW010000007">
    <property type="protein sequence ID" value="MBA0770119.1"/>
    <property type="molecule type" value="Genomic_DNA"/>
</dbReference>
<dbReference type="Proteomes" id="UP000593568">
    <property type="component" value="Unassembled WGS sequence"/>
</dbReference>
<dbReference type="InterPro" id="IPR019557">
    <property type="entry name" value="AminoTfrase-like_pln_mobile"/>
</dbReference>
<feature type="domain" description="Aminotransferase-like plant mobile" evidence="1">
    <location>
        <begin position="35"/>
        <end position="89"/>
    </location>
</feature>
<dbReference type="PANTHER" id="PTHR46033:SF8">
    <property type="entry name" value="PROTEIN MAINTENANCE OF MERISTEMS-LIKE"/>
    <property type="match status" value="1"/>
</dbReference>
<evidence type="ECO:0000313" key="3">
    <source>
        <dbReference type="Proteomes" id="UP000593568"/>
    </source>
</evidence>
<keyword evidence="3" id="KW-1185">Reference proteome</keyword>
<dbReference type="Pfam" id="PF10536">
    <property type="entry name" value="PMD"/>
    <property type="match status" value="1"/>
</dbReference>
<dbReference type="PANTHER" id="PTHR46033">
    <property type="entry name" value="PROTEIN MAIN-LIKE 2"/>
    <property type="match status" value="1"/>
</dbReference>
<dbReference type="InterPro" id="IPR044824">
    <property type="entry name" value="MAIN-like"/>
</dbReference>
<sequence length="162" mass="17930">VDDRVLEGFIHNLSNSPNIKIRGYLQDEGFLHASRMLGGCKLDPTLITVVVERWRPGTHTFHLPCGECTITLDDVDLQLNLSVDGSIFTGSAVVPAKYHRMRLVRIFGHSKYVGREGVVDSVRDGGDTRTGYSDATVRVEETNFVTTVRHLSTTKVGFIGEV</sequence>
<evidence type="ECO:0000313" key="2">
    <source>
        <dbReference type="EMBL" id="MBA0770119.1"/>
    </source>
</evidence>
<organism evidence="2 3">
    <name type="scientific">Gossypium trilobum</name>
    <dbReference type="NCBI Taxonomy" id="34281"/>
    <lineage>
        <taxon>Eukaryota</taxon>
        <taxon>Viridiplantae</taxon>
        <taxon>Streptophyta</taxon>
        <taxon>Embryophyta</taxon>
        <taxon>Tracheophyta</taxon>
        <taxon>Spermatophyta</taxon>
        <taxon>Magnoliopsida</taxon>
        <taxon>eudicotyledons</taxon>
        <taxon>Gunneridae</taxon>
        <taxon>Pentapetalae</taxon>
        <taxon>rosids</taxon>
        <taxon>malvids</taxon>
        <taxon>Malvales</taxon>
        <taxon>Malvaceae</taxon>
        <taxon>Malvoideae</taxon>
        <taxon>Gossypium</taxon>
    </lineage>
</organism>
<accession>A0A7J9EAS6</accession>
<gene>
    <name evidence="2" type="ORF">Gotri_018792</name>
</gene>
<reference evidence="2 3" key="1">
    <citation type="journal article" date="2019" name="Genome Biol. Evol.">
        <title>Insights into the evolution of the New World diploid cottons (Gossypium, subgenus Houzingenia) based on genome sequencing.</title>
        <authorList>
            <person name="Grover C.E."/>
            <person name="Arick M.A. 2nd"/>
            <person name="Thrash A."/>
            <person name="Conover J.L."/>
            <person name="Sanders W.S."/>
            <person name="Peterson D.G."/>
            <person name="Frelichowski J.E."/>
            <person name="Scheffler J.A."/>
            <person name="Scheffler B.E."/>
            <person name="Wendel J.F."/>
        </authorList>
    </citation>
    <scope>NUCLEOTIDE SEQUENCE [LARGE SCALE GENOMIC DNA]</scope>
    <source>
        <strain evidence="2">8</strain>
        <tissue evidence="2">Leaf</tissue>
    </source>
</reference>
<feature type="non-terminal residue" evidence="2">
    <location>
        <position position="1"/>
    </location>
</feature>
<dbReference type="GO" id="GO:0010073">
    <property type="term" value="P:meristem maintenance"/>
    <property type="evidence" value="ECO:0007669"/>
    <property type="project" value="InterPro"/>
</dbReference>
<proteinExistence type="predicted"/>